<proteinExistence type="predicted"/>
<dbReference type="EMBL" id="LAZR01005975">
    <property type="protein sequence ID" value="KKM95680.1"/>
    <property type="molecule type" value="Genomic_DNA"/>
</dbReference>
<sequence length="49" mass="5693">MSPEKENKKYTKPCRVDHVTLCVQSPEEDPCGCEWCEDCSVNIKFQETQ</sequence>
<reference evidence="1" key="1">
    <citation type="journal article" date="2015" name="Nature">
        <title>Complex archaea that bridge the gap between prokaryotes and eukaryotes.</title>
        <authorList>
            <person name="Spang A."/>
            <person name="Saw J.H."/>
            <person name="Jorgensen S.L."/>
            <person name="Zaremba-Niedzwiedzka K."/>
            <person name="Martijn J."/>
            <person name="Lind A.E."/>
            <person name="van Eijk R."/>
            <person name="Schleper C."/>
            <person name="Guy L."/>
            <person name="Ettema T.J."/>
        </authorList>
    </citation>
    <scope>NUCLEOTIDE SEQUENCE</scope>
</reference>
<name>A0A0F9P3P0_9ZZZZ</name>
<organism evidence="1">
    <name type="scientific">marine sediment metagenome</name>
    <dbReference type="NCBI Taxonomy" id="412755"/>
    <lineage>
        <taxon>unclassified sequences</taxon>
        <taxon>metagenomes</taxon>
        <taxon>ecological metagenomes</taxon>
    </lineage>
</organism>
<accession>A0A0F9P3P0</accession>
<evidence type="ECO:0000313" key="1">
    <source>
        <dbReference type="EMBL" id="KKM95680.1"/>
    </source>
</evidence>
<dbReference type="AlphaFoldDB" id="A0A0F9P3P0"/>
<gene>
    <name evidence="1" type="ORF">LCGC14_1185830</name>
</gene>
<comment type="caution">
    <text evidence="1">The sequence shown here is derived from an EMBL/GenBank/DDBJ whole genome shotgun (WGS) entry which is preliminary data.</text>
</comment>
<protein>
    <submittedName>
        <fullName evidence="1">Uncharacterized protein</fullName>
    </submittedName>
</protein>